<gene>
    <name evidence="3" type="primary">blh_2</name>
    <name evidence="3" type="ORF">LuPra_01704</name>
</gene>
<evidence type="ECO:0000313" key="4">
    <source>
        <dbReference type="Proteomes" id="UP000076079"/>
    </source>
</evidence>
<feature type="signal peptide" evidence="1">
    <location>
        <begin position="1"/>
        <end position="22"/>
    </location>
</feature>
<dbReference type="STRING" id="1855912.LuPra_01704"/>
<dbReference type="KEGG" id="abac:LuPra_01704"/>
<name>A0A143PJS7_LUTPR</name>
<sequence precursor="true">MPHVLFRAAALAVLIVTLALPAAGQRIVGTAQTGPAAGPIILPNEGLFQARFASVGDDLFIAGQPTEAALRELSAKGVTTVVNLRMPEEMAKVGFDEAALIKELGLAYVHIPMRGTKENPYAPSDLDRFATTLASARGKVLLHCTVAWRASHLWAAYLIQYRKVPVTTALTQARDQSSR</sequence>
<dbReference type="EC" id="3.-.-.-" evidence="3"/>
<reference evidence="3 4" key="1">
    <citation type="journal article" date="2016" name="Genome Announc.">
        <title>First Complete Genome Sequence of a Subdivision 6 Acidobacterium Strain.</title>
        <authorList>
            <person name="Huang S."/>
            <person name="Vieira S."/>
            <person name="Bunk B."/>
            <person name="Riedel T."/>
            <person name="Sproer C."/>
            <person name="Overmann J."/>
        </authorList>
    </citation>
    <scope>NUCLEOTIDE SEQUENCE [LARGE SCALE GENOMIC DNA]</scope>
    <source>
        <strain evidence="4">DSM 100886 HEG_-6_39</strain>
    </source>
</reference>
<keyword evidence="3" id="KW-0378">Hydrolase</keyword>
<dbReference type="GO" id="GO:0016787">
    <property type="term" value="F:hydrolase activity"/>
    <property type="evidence" value="ECO:0007669"/>
    <property type="project" value="UniProtKB-KW"/>
</dbReference>
<dbReference type="Pfam" id="PF04273">
    <property type="entry name" value="BLH_phosphatase"/>
    <property type="match status" value="1"/>
</dbReference>
<accession>A0A143PJS7</accession>
<dbReference type="InterPro" id="IPR029021">
    <property type="entry name" value="Prot-tyrosine_phosphatase-like"/>
</dbReference>
<evidence type="ECO:0000259" key="2">
    <source>
        <dbReference type="Pfam" id="PF04273"/>
    </source>
</evidence>
<keyword evidence="1" id="KW-0732">Signal</keyword>
<dbReference type="SUPFAM" id="SSF52799">
    <property type="entry name" value="(Phosphotyrosine protein) phosphatases II"/>
    <property type="match status" value="1"/>
</dbReference>
<dbReference type="EMBL" id="CP015136">
    <property type="protein sequence ID" value="AMY08503.1"/>
    <property type="molecule type" value="Genomic_DNA"/>
</dbReference>
<evidence type="ECO:0000256" key="1">
    <source>
        <dbReference type="SAM" id="SignalP"/>
    </source>
</evidence>
<protein>
    <submittedName>
        <fullName evidence="3">Beta-lactamase hydrolase-like protein</fullName>
        <ecNumber evidence="3">3.-.-.-</ecNumber>
    </submittedName>
</protein>
<dbReference type="AlphaFoldDB" id="A0A143PJS7"/>
<dbReference type="InterPro" id="IPR005939">
    <property type="entry name" value="BLH_phosphatase-like"/>
</dbReference>
<dbReference type="Proteomes" id="UP000076079">
    <property type="component" value="Chromosome"/>
</dbReference>
<proteinExistence type="predicted"/>
<feature type="chain" id="PRO_5007511563" evidence="1">
    <location>
        <begin position="23"/>
        <end position="179"/>
    </location>
</feature>
<evidence type="ECO:0000313" key="3">
    <source>
        <dbReference type="EMBL" id="AMY08503.1"/>
    </source>
</evidence>
<keyword evidence="4" id="KW-1185">Reference proteome</keyword>
<dbReference type="RefSeq" id="WP_157898900.1">
    <property type="nucleotide sequence ID" value="NZ_CP015136.1"/>
</dbReference>
<dbReference type="OrthoDB" id="211838at2"/>
<dbReference type="Gene3D" id="3.90.190.10">
    <property type="entry name" value="Protein tyrosine phosphatase superfamily"/>
    <property type="match status" value="1"/>
</dbReference>
<organism evidence="3 4">
    <name type="scientific">Luteitalea pratensis</name>
    <dbReference type="NCBI Taxonomy" id="1855912"/>
    <lineage>
        <taxon>Bacteria</taxon>
        <taxon>Pseudomonadati</taxon>
        <taxon>Acidobacteriota</taxon>
        <taxon>Vicinamibacteria</taxon>
        <taxon>Vicinamibacterales</taxon>
        <taxon>Vicinamibacteraceae</taxon>
        <taxon>Luteitalea</taxon>
    </lineage>
</organism>
<reference evidence="4" key="2">
    <citation type="submission" date="2016-04" db="EMBL/GenBank/DDBJ databases">
        <title>First Complete Genome Sequence of a Subdivision 6 Acidobacterium.</title>
        <authorList>
            <person name="Huang S."/>
            <person name="Vieira S."/>
            <person name="Bunk B."/>
            <person name="Riedel T."/>
            <person name="Sproeer C."/>
            <person name="Overmann J."/>
        </authorList>
    </citation>
    <scope>NUCLEOTIDE SEQUENCE [LARGE SCALE GENOMIC DNA]</scope>
    <source>
        <strain evidence="4">DSM 100886 HEG_-6_39</strain>
    </source>
</reference>
<feature type="domain" description="Beta-lactamase hydrolase-like protein phosphatase-like" evidence="2">
    <location>
        <begin position="54"/>
        <end position="155"/>
    </location>
</feature>